<dbReference type="Pfam" id="PF01578">
    <property type="entry name" value="Cytochrom_C_asm"/>
    <property type="match status" value="1"/>
</dbReference>
<dbReference type="Pfam" id="PF16327">
    <property type="entry name" value="CcmF_C"/>
    <property type="match status" value="1"/>
</dbReference>
<keyword evidence="3" id="KW-0812">Transmembrane</keyword>
<feature type="domain" description="Cytochrome c-type biogenesis protein CcmF C-terminal" evidence="5">
    <location>
        <begin position="347"/>
        <end position="602"/>
    </location>
</feature>
<comment type="similarity">
    <text evidence="1">Belongs to the CcmF/CycK/Ccl1/NrfE/CcsA family.</text>
</comment>
<evidence type="ECO:0000313" key="6">
    <source>
        <dbReference type="EMBL" id="ACF13087.1"/>
    </source>
</evidence>
<feature type="transmembrane region" description="Helical" evidence="3">
    <location>
        <begin position="376"/>
        <end position="399"/>
    </location>
</feature>
<evidence type="ECO:0000256" key="1">
    <source>
        <dbReference type="ARBA" id="ARBA00009186"/>
    </source>
</evidence>
<dbReference type="STRING" id="517418.Ctha_0617"/>
<protein>
    <submittedName>
        <fullName evidence="6">Cytochrome c assembly protein</fullName>
    </submittedName>
</protein>
<evidence type="ECO:0000313" key="7">
    <source>
        <dbReference type="Proteomes" id="UP000001208"/>
    </source>
</evidence>
<dbReference type="EMBL" id="CP001100">
    <property type="protein sequence ID" value="ACF13087.1"/>
    <property type="molecule type" value="Genomic_DNA"/>
</dbReference>
<feature type="transmembrane region" description="Helical" evidence="3">
    <location>
        <begin position="300"/>
        <end position="323"/>
    </location>
</feature>
<feature type="transmembrane region" description="Helical" evidence="3">
    <location>
        <begin position="48"/>
        <end position="69"/>
    </location>
</feature>
<dbReference type="PRINTS" id="PR01410">
    <property type="entry name" value="CCBIOGENESIS"/>
</dbReference>
<dbReference type="PANTHER" id="PTHR43653:SF1">
    <property type="entry name" value="CYTOCHROME C-TYPE BIOGENESIS PROTEIN CCMF"/>
    <property type="match status" value="1"/>
</dbReference>
<dbReference type="Proteomes" id="UP000001208">
    <property type="component" value="Chromosome"/>
</dbReference>
<feature type="transmembrane region" description="Helical" evidence="3">
    <location>
        <begin position="450"/>
        <end position="468"/>
    </location>
</feature>
<name>B3QVN0_CHLT3</name>
<evidence type="ECO:0000259" key="4">
    <source>
        <dbReference type="Pfam" id="PF01578"/>
    </source>
</evidence>
<dbReference type="RefSeq" id="WP_012499171.1">
    <property type="nucleotide sequence ID" value="NC_011026.1"/>
</dbReference>
<feature type="transmembrane region" description="Helical" evidence="3">
    <location>
        <begin position="506"/>
        <end position="525"/>
    </location>
</feature>
<feature type="transmembrane region" description="Helical" evidence="3">
    <location>
        <begin position="128"/>
        <end position="151"/>
    </location>
</feature>
<dbReference type="OrthoDB" id="9761451at2"/>
<feature type="transmembrane region" description="Helical" evidence="3">
    <location>
        <begin position="734"/>
        <end position="754"/>
    </location>
</feature>
<sequence length="769" mass="85717">MLFHFLTGKFITILGFVAAVLSMYAYFRSAQNEQKPALRDEWRTHGRDFFWVMFGSISVSGLHLLYLILSHQFEYSYVKHYSSTDLNLFYLISTFYAGQEGSFLLWLFFAALCGIFVIRAAKDYEPHVMSVLTLSQAFLLSMLLGIELPVIGTVGSDPFTLVPGIVKDASLFSLTLSAIPEGDGLNPLLQNPWMVIHPPTLFVGFASLIVPFGFAIAAMWRQRYDDWIRPAMPWTLFGTGSLGLGIIMGGYWAYKVLGWGGYWGWDPVENSSLVPWLVMSALIHTMIVQKKNGGLKRTNLLLAVLAYVFVLYSTFLTRSGILGDFSVHSFTDLGLYNQLLVFVIGFLALGIGFLLFRMRTIPVRTSSEEIFSREYFLLAGSVVLLLISFVVAAGTSAPILNRLFTDRPNPILPEFYNRVTLPLAILIGLFSAVGQLLWWKKIDKETLMKAFAVPLGLSVFGTGALVILGLHDPAIALFAFASFLSLFANGQMLVKILSGNPRYIGGSLTHVGLALMLLGILAGYYDRSEHAELPKGEPVEIFGKTLTYTGAQTPDGEKNEYVIKIEDGDETLEAKPVMYETNNMVVQNPDVLHSLTNDFYISPVNIMLKGNPNVATLGQNETKRIGDYEVKFVGFKLPEKIKLDPNAAKPLRIFALLAVTHTGKTDTLKPAFTLAPGKESLIEPDALPGNPNIKFAMTDIDPRDKKVLIEAVGLNLEREGSDETLIIEASLKPFINVLWLGTYLVTFGFIISIYRRWRERRFEDEIEED</sequence>
<reference evidence="6 7" key="1">
    <citation type="submission" date="2008-06" db="EMBL/GenBank/DDBJ databases">
        <title>Complete sequence of Chloroherpeton thalassium ATCC 35110.</title>
        <authorList>
            <consortium name="US DOE Joint Genome Institute"/>
            <person name="Lucas S."/>
            <person name="Copeland A."/>
            <person name="Lapidus A."/>
            <person name="Glavina del Rio T."/>
            <person name="Dalin E."/>
            <person name="Tice H."/>
            <person name="Bruce D."/>
            <person name="Goodwin L."/>
            <person name="Pitluck S."/>
            <person name="Schmutz J."/>
            <person name="Larimer F."/>
            <person name="Land M."/>
            <person name="Hauser L."/>
            <person name="Kyrpides N."/>
            <person name="Mikhailova N."/>
            <person name="Liu Z."/>
            <person name="Li T."/>
            <person name="Zhao F."/>
            <person name="Overmann J."/>
            <person name="Bryant D.A."/>
            <person name="Richardson P."/>
        </authorList>
    </citation>
    <scope>NUCLEOTIDE SEQUENCE [LARGE SCALE GENOMIC DNA]</scope>
    <source>
        <strain evidence="7">ATCC 35110 / GB-78</strain>
    </source>
</reference>
<evidence type="ECO:0000256" key="3">
    <source>
        <dbReference type="SAM" id="Phobius"/>
    </source>
</evidence>
<dbReference type="GO" id="GO:0020037">
    <property type="term" value="F:heme binding"/>
    <property type="evidence" value="ECO:0007669"/>
    <property type="project" value="InterPro"/>
</dbReference>
<organism evidence="6 7">
    <name type="scientific">Chloroherpeton thalassium (strain ATCC 35110 / GB-78)</name>
    <dbReference type="NCBI Taxonomy" id="517418"/>
    <lineage>
        <taxon>Bacteria</taxon>
        <taxon>Pseudomonadati</taxon>
        <taxon>Chlorobiota</taxon>
        <taxon>Chlorobiia</taxon>
        <taxon>Chlorobiales</taxon>
        <taxon>Chloroherpetonaceae</taxon>
        <taxon>Chloroherpeton</taxon>
    </lineage>
</organism>
<dbReference type="GO" id="GO:0015232">
    <property type="term" value="F:heme transmembrane transporter activity"/>
    <property type="evidence" value="ECO:0007669"/>
    <property type="project" value="InterPro"/>
</dbReference>
<feature type="transmembrane region" description="Helical" evidence="3">
    <location>
        <begin position="6"/>
        <end position="27"/>
    </location>
</feature>
<accession>B3QVN0</accession>
<feature type="transmembrane region" description="Helical" evidence="3">
    <location>
        <begin position="201"/>
        <end position="220"/>
    </location>
</feature>
<feature type="transmembrane region" description="Helical" evidence="3">
    <location>
        <begin position="103"/>
        <end position="121"/>
    </location>
</feature>
<keyword evidence="7" id="KW-1185">Reference proteome</keyword>
<feature type="transmembrane region" description="Helical" evidence="3">
    <location>
        <begin position="232"/>
        <end position="253"/>
    </location>
</feature>
<dbReference type="AlphaFoldDB" id="B3QVN0"/>
<feature type="transmembrane region" description="Helical" evidence="3">
    <location>
        <begin position="419"/>
        <end position="438"/>
    </location>
</feature>
<feature type="domain" description="Cytochrome c assembly protein" evidence="4">
    <location>
        <begin position="100"/>
        <end position="319"/>
    </location>
</feature>
<dbReference type="GO" id="GO:0017004">
    <property type="term" value="P:cytochrome complex assembly"/>
    <property type="evidence" value="ECO:0007669"/>
    <property type="project" value="UniProtKB-KW"/>
</dbReference>
<gene>
    <name evidence="6" type="ordered locus">Ctha_0617</name>
</gene>
<feature type="transmembrane region" description="Helical" evidence="3">
    <location>
        <begin position="474"/>
        <end position="494"/>
    </location>
</feature>
<evidence type="ECO:0000256" key="2">
    <source>
        <dbReference type="ARBA" id="ARBA00022748"/>
    </source>
</evidence>
<dbReference type="HOGENOM" id="CLU_015041_3_0_10"/>
<dbReference type="InterPro" id="IPR003567">
    <property type="entry name" value="Cyt_c_biogenesis"/>
</dbReference>
<feature type="transmembrane region" description="Helical" evidence="3">
    <location>
        <begin position="335"/>
        <end position="356"/>
    </location>
</feature>
<dbReference type="InterPro" id="IPR002541">
    <property type="entry name" value="Cyt_c_assembly"/>
</dbReference>
<proteinExistence type="inferred from homology"/>
<dbReference type="KEGG" id="cts:Ctha_0617"/>
<dbReference type="eggNOG" id="COG1138">
    <property type="taxonomic scope" value="Bacteria"/>
</dbReference>
<evidence type="ECO:0000259" key="5">
    <source>
        <dbReference type="Pfam" id="PF16327"/>
    </source>
</evidence>
<dbReference type="PANTHER" id="PTHR43653">
    <property type="entry name" value="CYTOCHROME C ASSEMBLY PROTEIN-RELATED"/>
    <property type="match status" value="1"/>
</dbReference>
<keyword evidence="2" id="KW-0201">Cytochrome c-type biogenesis</keyword>
<keyword evidence="3" id="KW-0472">Membrane</keyword>
<dbReference type="InterPro" id="IPR032523">
    <property type="entry name" value="CcmF_C"/>
</dbReference>
<dbReference type="GO" id="GO:0016020">
    <property type="term" value="C:membrane"/>
    <property type="evidence" value="ECO:0007669"/>
    <property type="project" value="InterPro"/>
</dbReference>
<feature type="transmembrane region" description="Helical" evidence="3">
    <location>
        <begin position="273"/>
        <end position="288"/>
    </location>
</feature>
<keyword evidence="3" id="KW-1133">Transmembrane helix</keyword>